<dbReference type="RefSeq" id="WP_141316488.1">
    <property type="nucleotide sequence ID" value="NZ_BJND01000148.1"/>
</dbReference>
<organism evidence="2 3">
    <name type="scientific">Streptomyces spinoverrucosus</name>
    <dbReference type="NCBI Taxonomy" id="284043"/>
    <lineage>
        <taxon>Bacteria</taxon>
        <taxon>Bacillati</taxon>
        <taxon>Actinomycetota</taxon>
        <taxon>Actinomycetes</taxon>
        <taxon>Kitasatosporales</taxon>
        <taxon>Streptomycetaceae</taxon>
        <taxon>Streptomyces</taxon>
    </lineage>
</organism>
<evidence type="ECO:0000313" key="3">
    <source>
        <dbReference type="Proteomes" id="UP000317881"/>
    </source>
</evidence>
<dbReference type="InterPro" id="IPR016181">
    <property type="entry name" value="Acyl_CoA_acyltransferase"/>
</dbReference>
<protein>
    <submittedName>
        <fullName evidence="2">N-acetyltransferase</fullName>
    </submittedName>
</protein>
<dbReference type="Pfam" id="PF14542">
    <property type="entry name" value="Acetyltransf_CG"/>
    <property type="match status" value="1"/>
</dbReference>
<sequence>MTDQNTVTAVRHVPERNRYEIQVDGTTAGFTAYRDRGQQRVFHHTRIFEEFSGQGLASRLVRGALDDVRDTGRRVVPVCPYVKKFLAGHDEFDDVTDPVTPDVLEWLDAALKHG</sequence>
<dbReference type="GO" id="GO:0016740">
    <property type="term" value="F:transferase activity"/>
    <property type="evidence" value="ECO:0007669"/>
    <property type="project" value="UniProtKB-KW"/>
</dbReference>
<keyword evidence="2" id="KW-0808">Transferase</keyword>
<dbReference type="InterPro" id="IPR031165">
    <property type="entry name" value="GNAT_YJDJ"/>
</dbReference>
<comment type="caution">
    <text evidence="2">The sequence shown here is derived from an EMBL/GenBank/DDBJ whole genome shotgun (WGS) entry which is preliminary data.</text>
</comment>
<accession>A0A4Y3VYJ9</accession>
<dbReference type="CDD" id="cd04301">
    <property type="entry name" value="NAT_SF"/>
    <property type="match status" value="1"/>
</dbReference>
<name>A0A4Y3VYJ9_9ACTN</name>
<dbReference type="SUPFAM" id="SSF55729">
    <property type="entry name" value="Acyl-CoA N-acyltransferases (Nat)"/>
    <property type="match status" value="1"/>
</dbReference>
<keyword evidence="3" id="KW-1185">Reference proteome</keyword>
<proteinExistence type="predicted"/>
<dbReference type="InterPro" id="IPR045057">
    <property type="entry name" value="Gcn5-rel_NAT"/>
</dbReference>
<evidence type="ECO:0000259" key="1">
    <source>
        <dbReference type="PROSITE" id="PS51729"/>
    </source>
</evidence>
<reference evidence="2 3" key="1">
    <citation type="submission" date="2019-06" db="EMBL/GenBank/DDBJ databases">
        <title>Whole genome shotgun sequence of Streptomyces spinoverrucosus NBRC 14228.</title>
        <authorList>
            <person name="Hosoyama A."/>
            <person name="Uohara A."/>
            <person name="Ohji S."/>
            <person name="Ichikawa N."/>
        </authorList>
    </citation>
    <scope>NUCLEOTIDE SEQUENCE [LARGE SCALE GENOMIC DNA]</scope>
    <source>
        <strain evidence="2 3">NBRC 14228</strain>
    </source>
</reference>
<dbReference type="OrthoDB" id="5405911at2"/>
<evidence type="ECO:0000313" key="2">
    <source>
        <dbReference type="EMBL" id="GEC10730.1"/>
    </source>
</evidence>
<dbReference type="Proteomes" id="UP000317881">
    <property type="component" value="Unassembled WGS sequence"/>
</dbReference>
<gene>
    <name evidence="2" type="ORF">SSP24_83850</name>
</gene>
<dbReference type="PANTHER" id="PTHR31435">
    <property type="entry name" value="PROTEIN NATD1"/>
    <property type="match status" value="1"/>
</dbReference>
<dbReference type="PANTHER" id="PTHR31435:SF10">
    <property type="entry name" value="BSR4717 PROTEIN"/>
    <property type="match status" value="1"/>
</dbReference>
<dbReference type="AlphaFoldDB" id="A0A4Y3VYJ9"/>
<dbReference type="Gene3D" id="3.40.630.30">
    <property type="match status" value="1"/>
</dbReference>
<dbReference type="EMBL" id="BJND01000148">
    <property type="protein sequence ID" value="GEC10730.1"/>
    <property type="molecule type" value="Genomic_DNA"/>
</dbReference>
<dbReference type="PROSITE" id="PS51729">
    <property type="entry name" value="GNAT_YJDJ"/>
    <property type="match status" value="1"/>
</dbReference>
<feature type="domain" description="N-acetyltransferase" evidence="1">
    <location>
        <begin position="11"/>
        <end position="97"/>
    </location>
</feature>